<feature type="chain" id="PRO_5042215520" evidence="3">
    <location>
        <begin position="30"/>
        <end position="384"/>
    </location>
</feature>
<evidence type="ECO:0000256" key="3">
    <source>
        <dbReference type="SAM" id="SignalP"/>
    </source>
</evidence>
<feature type="transmembrane region" description="Helical" evidence="2">
    <location>
        <begin position="217"/>
        <end position="237"/>
    </location>
</feature>
<gene>
    <name evidence="4" type="ORF">B0F90DRAFT_1813107</name>
</gene>
<comment type="caution">
    <text evidence="4">The sequence shown here is derived from an EMBL/GenBank/DDBJ whole genome shotgun (WGS) entry which is preliminary data.</text>
</comment>
<evidence type="ECO:0000256" key="2">
    <source>
        <dbReference type="SAM" id="Phobius"/>
    </source>
</evidence>
<keyword evidence="2" id="KW-0472">Membrane</keyword>
<feature type="compositionally biased region" description="Low complexity" evidence="1">
    <location>
        <begin position="82"/>
        <end position="170"/>
    </location>
</feature>
<feature type="region of interest" description="Disordered" evidence="1">
    <location>
        <begin position="257"/>
        <end position="365"/>
    </location>
</feature>
<evidence type="ECO:0000313" key="5">
    <source>
        <dbReference type="Proteomes" id="UP001203297"/>
    </source>
</evidence>
<evidence type="ECO:0000313" key="4">
    <source>
        <dbReference type="EMBL" id="KAI0307686.1"/>
    </source>
</evidence>
<protein>
    <submittedName>
        <fullName evidence="4">Uncharacterized protein</fullName>
    </submittedName>
</protein>
<keyword evidence="2" id="KW-0812">Transmembrane</keyword>
<keyword evidence="5" id="KW-1185">Reference proteome</keyword>
<name>A0AAD4MC88_9AGAM</name>
<proteinExistence type="predicted"/>
<keyword evidence="3" id="KW-0732">Signal</keyword>
<feature type="signal peptide" evidence="3">
    <location>
        <begin position="1"/>
        <end position="29"/>
    </location>
</feature>
<sequence>MVFQLTRKLAITLFFYVTILLFLAGTSSANGISPNSGRRRDHVNLKRMIKIRAPAPPVARQLSLGDGLGAIGAGANPPKDISSTSPSSSTTAPTSSDSSRPSSVASSPESSSSPSSLASSSSISSVSSTSSASSVSSTSSTSSIPTTTASSTSSAPLLTSTSSTSSPSIAGNIPSTTLGGQSISVDSVTLTSHVPAASSTSADNTQIGGSSLSHTTLTILIVLAASIGGCAIIWTIIRKWKFRPSAQFEDRLEPINWQPTVHDSGLPTHRRVPSNASSFHSAGHENSGLARSDSQSGAPYSAGRNLTPLPDHDFTPGPSALAPVGGYADLARGPSPQPQMQEAPHRGPSLNRGYENYPGLPPHHQGSLALRRLTIITIQAPDIE</sequence>
<dbReference type="Proteomes" id="UP001203297">
    <property type="component" value="Unassembled WGS sequence"/>
</dbReference>
<evidence type="ECO:0000256" key="1">
    <source>
        <dbReference type="SAM" id="MobiDB-lite"/>
    </source>
</evidence>
<organism evidence="4 5">
    <name type="scientific">Multifurca ochricompacta</name>
    <dbReference type="NCBI Taxonomy" id="376703"/>
    <lineage>
        <taxon>Eukaryota</taxon>
        <taxon>Fungi</taxon>
        <taxon>Dikarya</taxon>
        <taxon>Basidiomycota</taxon>
        <taxon>Agaricomycotina</taxon>
        <taxon>Agaricomycetes</taxon>
        <taxon>Russulales</taxon>
        <taxon>Russulaceae</taxon>
        <taxon>Multifurca</taxon>
    </lineage>
</organism>
<feature type="region of interest" description="Disordered" evidence="1">
    <location>
        <begin position="69"/>
        <end position="177"/>
    </location>
</feature>
<keyword evidence="2" id="KW-1133">Transmembrane helix</keyword>
<dbReference type="AlphaFoldDB" id="A0AAD4MC88"/>
<reference evidence="4" key="1">
    <citation type="journal article" date="2022" name="New Phytol.">
        <title>Evolutionary transition to the ectomycorrhizal habit in the genomes of a hyperdiverse lineage of mushroom-forming fungi.</title>
        <authorList>
            <person name="Looney B."/>
            <person name="Miyauchi S."/>
            <person name="Morin E."/>
            <person name="Drula E."/>
            <person name="Courty P.E."/>
            <person name="Kohler A."/>
            <person name="Kuo A."/>
            <person name="LaButti K."/>
            <person name="Pangilinan J."/>
            <person name="Lipzen A."/>
            <person name="Riley R."/>
            <person name="Andreopoulos W."/>
            <person name="He G."/>
            <person name="Johnson J."/>
            <person name="Nolan M."/>
            <person name="Tritt A."/>
            <person name="Barry K.W."/>
            <person name="Grigoriev I.V."/>
            <person name="Nagy L.G."/>
            <person name="Hibbett D."/>
            <person name="Henrissat B."/>
            <person name="Matheny P.B."/>
            <person name="Labbe J."/>
            <person name="Martin F.M."/>
        </authorList>
    </citation>
    <scope>NUCLEOTIDE SEQUENCE</scope>
    <source>
        <strain evidence="4">BPL690</strain>
    </source>
</reference>
<dbReference type="EMBL" id="WTXG01000001">
    <property type="protein sequence ID" value="KAI0307686.1"/>
    <property type="molecule type" value="Genomic_DNA"/>
</dbReference>
<accession>A0AAD4MC88</accession>